<gene>
    <name evidence="1" type="ORF">LES8486_00476</name>
    <name evidence="2" type="ORF">LES9216_00623</name>
</gene>
<protein>
    <submittedName>
        <fullName evidence="2">Uncharacterized protein</fullName>
    </submittedName>
</protein>
<evidence type="ECO:0000313" key="3">
    <source>
        <dbReference type="Proteomes" id="UP000237923"/>
    </source>
</evidence>
<name>A0A2N9K8T4_9LACO</name>
<dbReference type="Proteomes" id="UP000239237">
    <property type="component" value="Unassembled WGS sequence"/>
</dbReference>
<evidence type="ECO:0000313" key="4">
    <source>
        <dbReference type="Proteomes" id="UP000239237"/>
    </source>
</evidence>
<reference evidence="2 3" key="2">
    <citation type="submission" date="2018-02" db="EMBL/GenBank/DDBJ databases">
        <authorList>
            <person name="Cohen D.B."/>
            <person name="Kent A.D."/>
        </authorList>
    </citation>
    <scope>NUCLEOTIDE SEQUENCE [LARGE SCALE GENOMIC DNA]</scope>
    <source>
        <strain evidence="2 3">CECT 9216</strain>
    </source>
</reference>
<dbReference type="Proteomes" id="UP000237923">
    <property type="component" value="Unassembled WGS sequence"/>
</dbReference>
<sequence>MTVVNLTGEEFQQRYFPNYHEFQDITAGMVKDAKHRSDTFHDYLVNNRFLSRVTCFRVYDNNLFGFYKQAERCLKAGRTSSLDIFDQWVLLCGSSMTCHRFLTS</sequence>
<dbReference type="AlphaFoldDB" id="A0A2N9K8T4"/>
<accession>A0A2N9K8T4</accession>
<dbReference type="RefSeq" id="WP_243402152.1">
    <property type="nucleotide sequence ID" value="NZ_OKQR01000001.1"/>
</dbReference>
<evidence type="ECO:0000313" key="1">
    <source>
        <dbReference type="EMBL" id="SPD91496.1"/>
    </source>
</evidence>
<evidence type="ECO:0000313" key="2">
    <source>
        <dbReference type="EMBL" id="SPE06721.1"/>
    </source>
</evidence>
<dbReference type="EMBL" id="OKQU01000001">
    <property type="protein sequence ID" value="SPE06721.1"/>
    <property type="molecule type" value="Genomic_DNA"/>
</dbReference>
<dbReference type="EMBL" id="OKQR01000001">
    <property type="protein sequence ID" value="SPD91496.1"/>
    <property type="molecule type" value="Genomic_DNA"/>
</dbReference>
<keyword evidence="4" id="KW-1185">Reference proteome</keyword>
<reference evidence="1 4" key="1">
    <citation type="submission" date="2018-02" db="EMBL/GenBank/DDBJ databases">
        <authorList>
            <person name="Rodrigo-Torres L."/>
            <person name="Arahal R. D."/>
            <person name="Lucena T."/>
        </authorList>
    </citation>
    <scope>NUCLEOTIDE SEQUENCE [LARGE SCALE GENOMIC DNA]</scope>
    <source>
        <strain evidence="1 4">CECT 8486</strain>
    </source>
</reference>
<organism evidence="2 3">
    <name type="scientific">Leuconostoc suionicum</name>
    <dbReference type="NCBI Taxonomy" id="1511761"/>
    <lineage>
        <taxon>Bacteria</taxon>
        <taxon>Bacillati</taxon>
        <taxon>Bacillota</taxon>
        <taxon>Bacilli</taxon>
        <taxon>Lactobacillales</taxon>
        <taxon>Lactobacillaceae</taxon>
        <taxon>Leuconostoc</taxon>
    </lineage>
</organism>
<proteinExistence type="predicted"/>